<dbReference type="PANTHER" id="PTHR10584:SF166">
    <property type="entry name" value="RIBOKINASE"/>
    <property type="match status" value="1"/>
</dbReference>
<name>A0ABQ7J7B9_9APIC</name>
<dbReference type="PRINTS" id="PR00990">
    <property type="entry name" value="RIBOKINASE"/>
</dbReference>
<dbReference type="EMBL" id="JADAQX010000576">
    <property type="protein sequence ID" value="KAF8819858.1"/>
    <property type="molecule type" value="Genomic_DNA"/>
</dbReference>
<evidence type="ECO:0000313" key="5">
    <source>
        <dbReference type="Proteomes" id="UP000823046"/>
    </source>
</evidence>
<dbReference type="InterPro" id="IPR002139">
    <property type="entry name" value="Ribo/fructo_kinase"/>
</dbReference>
<evidence type="ECO:0000256" key="2">
    <source>
        <dbReference type="ARBA" id="ARBA00022777"/>
    </source>
</evidence>
<accession>A0ABQ7J7B9</accession>
<reference evidence="4 5" key="1">
    <citation type="journal article" date="2020" name="bioRxiv">
        <title>Metabolic contributions of an alphaproteobacterial endosymbiont in the apicomplexan Cardiosporidium cionae.</title>
        <authorList>
            <person name="Hunter E.S."/>
            <person name="Paight C.J."/>
            <person name="Lane C.E."/>
        </authorList>
    </citation>
    <scope>NUCLEOTIDE SEQUENCE [LARGE SCALE GENOMIC DNA]</scope>
    <source>
        <strain evidence="4">ESH_2018</strain>
    </source>
</reference>
<keyword evidence="5" id="KW-1185">Reference proteome</keyword>
<protein>
    <submittedName>
        <fullName evidence="4">Kinase, pfkB family protein</fullName>
    </submittedName>
</protein>
<dbReference type="Proteomes" id="UP000823046">
    <property type="component" value="Unassembled WGS sequence"/>
</dbReference>
<dbReference type="SUPFAM" id="SSF53613">
    <property type="entry name" value="Ribokinase-like"/>
    <property type="match status" value="1"/>
</dbReference>
<sequence length="292" mass="31246">MTSVKLPEIVVVGAANADLVSYAKSFPVPGETLVGHTFETTYGGKAANPAVQIGLLLSPEERSKVALVAALGQDAMIENAKIVYCQNETSTETTLETFRIAKESPNKPVTVFAPAPAGEIHPAIYGLCDYILMNTIEAEILCGTPRPEESQNAEMEKWIRNLRKSLVQLGQKSEIQGDAPLNTIVTGGSRKCLYLKAASAMDESSKFGAMDVMAVPPNKTVNTVGAGDSFSGSFIFFLLNGCSMEIALQRASVVAGHSIQRKGASASFFDRSELPQKIFDTAVSEEIEYASL</sequence>
<evidence type="ECO:0000259" key="3">
    <source>
        <dbReference type="Pfam" id="PF00294"/>
    </source>
</evidence>
<proteinExistence type="predicted"/>
<keyword evidence="1" id="KW-0808">Transferase</keyword>
<dbReference type="InterPro" id="IPR011611">
    <property type="entry name" value="PfkB_dom"/>
</dbReference>
<evidence type="ECO:0000256" key="1">
    <source>
        <dbReference type="ARBA" id="ARBA00022679"/>
    </source>
</evidence>
<dbReference type="Pfam" id="PF00294">
    <property type="entry name" value="PfkB"/>
    <property type="match status" value="2"/>
</dbReference>
<gene>
    <name evidence="4" type="ORF">IE077_003880</name>
</gene>
<feature type="domain" description="Carbohydrate kinase PfkB" evidence="3">
    <location>
        <begin position="77"/>
        <end position="267"/>
    </location>
</feature>
<dbReference type="InterPro" id="IPR029056">
    <property type="entry name" value="Ribokinase-like"/>
</dbReference>
<evidence type="ECO:0000313" key="4">
    <source>
        <dbReference type="EMBL" id="KAF8819858.1"/>
    </source>
</evidence>
<dbReference type="PANTHER" id="PTHR10584">
    <property type="entry name" value="SUGAR KINASE"/>
    <property type="match status" value="1"/>
</dbReference>
<organism evidence="4 5">
    <name type="scientific">Cardiosporidium cionae</name>
    <dbReference type="NCBI Taxonomy" id="476202"/>
    <lineage>
        <taxon>Eukaryota</taxon>
        <taxon>Sar</taxon>
        <taxon>Alveolata</taxon>
        <taxon>Apicomplexa</taxon>
        <taxon>Aconoidasida</taxon>
        <taxon>Nephromycida</taxon>
        <taxon>Cardiosporidium</taxon>
    </lineage>
</organism>
<comment type="caution">
    <text evidence="4">The sequence shown here is derived from an EMBL/GenBank/DDBJ whole genome shotgun (WGS) entry which is preliminary data.</text>
</comment>
<keyword evidence="2 4" id="KW-0418">Kinase</keyword>
<feature type="domain" description="Carbohydrate kinase PfkB" evidence="3">
    <location>
        <begin position="8"/>
        <end position="75"/>
    </location>
</feature>
<dbReference type="Gene3D" id="3.40.1190.20">
    <property type="match status" value="2"/>
</dbReference>
<dbReference type="GO" id="GO:0016301">
    <property type="term" value="F:kinase activity"/>
    <property type="evidence" value="ECO:0007669"/>
    <property type="project" value="UniProtKB-KW"/>
</dbReference>